<keyword evidence="7" id="KW-1185">Reference proteome</keyword>
<evidence type="ECO:0000259" key="5">
    <source>
        <dbReference type="PROSITE" id="PS00631"/>
    </source>
</evidence>
<dbReference type="PRINTS" id="PR00481">
    <property type="entry name" value="LAMNOPPTDASE"/>
</dbReference>
<dbReference type="Pfam" id="PF00883">
    <property type="entry name" value="Peptidase_M17"/>
    <property type="match status" value="1"/>
</dbReference>
<dbReference type="PROSITE" id="PS00631">
    <property type="entry name" value="CYTOSOL_AP"/>
    <property type="match status" value="1"/>
</dbReference>
<keyword evidence="3" id="KW-0645">Protease</keyword>
<evidence type="ECO:0000256" key="1">
    <source>
        <dbReference type="ARBA" id="ARBA00009528"/>
    </source>
</evidence>
<evidence type="ECO:0000313" key="6">
    <source>
        <dbReference type="EMBL" id="KAL3762799.1"/>
    </source>
</evidence>
<sequence length="567" mass="59884">MSAERPFVTWTFDRHCETMDWSPAPAVSLSAVSATSEDGSVGDADLVIVGVFAPAKADDDKVDDGAEEKEIDPIVFNGKAKELDEMLGGALTELASDNSKAFQNGGSAGTLTPAVRVAVPGGKAKRFVLLGLGPEGKEKDGVPPKVESATIMKAAVAVTSACHDQKKIKSCNVLLPPQTVEGISVKGMLTDFSTAFFSSLYVDNRYRTGKKVEIKADGVESVKLYHEFLEGADLVSDYDDAISSGAAIARGCSLTKDIVNAPHNVLNSESLAETARRIAGESGGSITCEILGKEECEARGMGAYLGVARGSETEPQFIHLTYKPPSGEIKKKVGCVGKGLLFDTGGYNIKTSMMELMKFDCGGAAAVLGAARAIGSMKPEGVEAHFIVAACENMISAKAVVPSDILTASNNKTIEILNTDAEGRLTLADALVFADKECGCEKIIELSTLTGACMVSLGLKICGVWTDDDVLAKEIEDISKVTGDKSWRMPLAKEYADQLKSKIADISNLGGPYGGAITAALFLTEFVDKKKPFAHIDIAGPAWDKEKGEASGFGAKLVTEWVRKQGE</sequence>
<accession>A0ABD3MFK0</accession>
<proteinExistence type="inferred from homology"/>
<dbReference type="Proteomes" id="UP001530315">
    <property type="component" value="Unassembled WGS sequence"/>
</dbReference>
<dbReference type="AlphaFoldDB" id="A0ABD3MFK0"/>
<dbReference type="SUPFAM" id="SSF52949">
    <property type="entry name" value="Macro domain-like"/>
    <property type="match status" value="1"/>
</dbReference>
<evidence type="ECO:0000256" key="3">
    <source>
        <dbReference type="ARBA" id="ARBA00022670"/>
    </source>
</evidence>
<dbReference type="CDD" id="cd00433">
    <property type="entry name" value="Peptidase_M17"/>
    <property type="match status" value="1"/>
</dbReference>
<name>A0ABD3MFK0_9STRA</name>
<dbReference type="GO" id="GO:0004177">
    <property type="term" value="F:aminopeptidase activity"/>
    <property type="evidence" value="ECO:0007669"/>
    <property type="project" value="UniProtKB-KW"/>
</dbReference>
<gene>
    <name evidence="6" type="ORF">ACHAW5_008496</name>
</gene>
<evidence type="ECO:0000256" key="2">
    <source>
        <dbReference type="ARBA" id="ARBA00022438"/>
    </source>
</evidence>
<dbReference type="GO" id="GO:0006508">
    <property type="term" value="P:proteolysis"/>
    <property type="evidence" value="ECO:0007669"/>
    <property type="project" value="UniProtKB-KW"/>
</dbReference>
<dbReference type="InterPro" id="IPR011356">
    <property type="entry name" value="Leucine_aapep/pepB"/>
</dbReference>
<dbReference type="Gene3D" id="3.40.220.10">
    <property type="entry name" value="Leucine Aminopeptidase, subunit E, domain 1"/>
    <property type="match status" value="1"/>
</dbReference>
<feature type="domain" description="Cytosol aminopeptidase" evidence="5">
    <location>
        <begin position="418"/>
        <end position="425"/>
    </location>
</feature>
<comment type="caution">
    <text evidence="6">The sequence shown here is derived from an EMBL/GenBank/DDBJ whole genome shotgun (WGS) entry which is preliminary data.</text>
</comment>
<dbReference type="InterPro" id="IPR043472">
    <property type="entry name" value="Macro_dom-like"/>
</dbReference>
<protein>
    <recommendedName>
        <fullName evidence="5">Cytosol aminopeptidase domain-containing protein</fullName>
    </recommendedName>
</protein>
<dbReference type="Pfam" id="PF02789">
    <property type="entry name" value="Peptidase_M17_N"/>
    <property type="match status" value="1"/>
</dbReference>
<comment type="similarity">
    <text evidence="1">Belongs to the peptidase M17 family.</text>
</comment>
<evidence type="ECO:0000313" key="7">
    <source>
        <dbReference type="Proteomes" id="UP001530315"/>
    </source>
</evidence>
<evidence type="ECO:0000256" key="4">
    <source>
        <dbReference type="ARBA" id="ARBA00022801"/>
    </source>
</evidence>
<reference evidence="6 7" key="1">
    <citation type="submission" date="2024-10" db="EMBL/GenBank/DDBJ databases">
        <title>Updated reference genomes for cyclostephanoid diatoms.</title>
        <authorList>
            <person name="Roberts W.R."/>
            <person name="Alverson A.J."/>
        </authorList>
    </citation>
    <scope>NUCLEOTIDE SEQUENCE [LARGE SCALE GENOMIC DNA]</scope>
    <source>
        <strain evidence="6 7">AJA276-08</strain>
    </source>
</reference>
<dbReference type="PANTHER" id="PTHR11963">
    <property type="entry name" value="LEUCINE AMINOPEPTIDASE-RELATED"/>
    <property type="match status" value="1"/>
</dbReference>
<dbReference type="Gene3D" id="3.40.630.10">
    <property type="entry name" value="Zn peptidases"/>
    <property type="match status" value="1"/>
</dbReference>
<keyword evidence="2" id="KW-0031">Aminopeptidase</keyword>
<keyword evidence="4" id="KW-0378">Hydrolase</keyword>
<dbReference type="PANTHER" id="PTHR11963:SF23">
    <property type="entry name" value="CYTOSOL AMINOPEPTIDASE"/>
    <property type="match status" value="1"/>
</dbReference>
<organism evidence="6 7">
    <name type="scientific">Stephanodiscus triporus</name>
    <dbReference type="NCBI Taxonomy" id="2934178"/>
    <lineage>
        <taxon>Eukaryota</taxon>
        <taxon>Sar</taxon>
        <taxon>Stramenopiles</taxon>
        <taxon>Ochrophyta</taxon>
        <taxon>Bacillariophyta</taxon>
        <taxon>Coscinodiscophyceae</taxon>
        <taxon>Thalassiosirophycidae</taxon>
        <taxon>Stephanodiscales</taxon>
        <taxon>Stephanodiscaceae</taxon>
        <taxon>Stephanodiscus</taxon>
    </lineage>
</organism>
<dbReference type="InterPro" id="IPR008283">
    <property type="entry name" value="Peptidase_M17_N"/>
</dbReference>
<dbReference type="SUPFAM" id="SSF53187">
    <property type="entry name" value="Zn-dependent exopeptidases"/>
    <property type="match status" value="1"/>
</dbReference>
<dbReference type="InterPro" id="IPR000819">
    <property type="entry name" value="Peptidase_M17_C"/>
</dbReference>
<dbReference type="EMBL" id="JALLAZ020001816">
    <property type="protein sequence ID" value="KAL3762799.1"/>
    <property type="molecule type" value="Genomic_DNA"/>
</dbReference>